<dbReference type="InterPro" id="IPR001264">
    <property type="entry name" value="Glyco_trans_51"/>
</dbReference>
<keyword evidence="15" id="KW-0812">Transmembrane</keyword>
<keyword evidence="12" id="KW-0961">Cell wall biogenesis/degradation</keyword>
<evidence type="ECO:0000256" key="2">
    <source>
        <dbReference type="ARBA" id="ARBA00007090"/>
    </source>
</evidence>
<dbReference type="GO" id="GO:0030288">
    <property type="term" value="C:outer membrane-bounded periplasmic space"/>
    <property type="evidence" value="ECO:0007669"/>
    <property type="project" value="TreeGrafter"/>
</dbReference>
<evidence type="ECO:0000256" key="1">
    <source>
        <dbReference type="ARBA" id="ARBA00004752"/>
    </source>
</evidence>
<dbReference type="GO" id="GO:0009252">
    <property type="term" value="P:peptidoglycan biosynthetic process"/>
    <property type="evidence" value="ECO:0007669"/>
    <property type="project" value="UniProtKB-KW"/>
</dbReference>
<dbReference type="Proteomes" id="UP000708298">
    <property type="component" value="Unassembled WGS sequence"/>
</dbReference>
<keyword evidence="4" id="KW-0121">Carboxypeptidase</keyword>
<evidence type="ECO:0000256" key="6">
    <source>
        <dbReference type="ARBA" id="ARBA00022676"/>
    </source>
</evidence>
<keyword evidence="19" id="KW-1185">Reference proteome</keyword>
<dbReference type="InterPro" id="IPR012338">
    <property type="entry name" value="Beta-lactam/transpept-like"/>
</dbReference>
<evidence type="ECO:0000259" key="17">
    <source>
        <dbReference type="Pfam" id="PF00912"/>
    </source>
</evidence>
<evidence type="ECO:0000256" key="15">
    <source>
        <dbReference type="SAM" id="Phobius"/>
    </source>
</evidence>
<dbReference type="GO" id="GO:0071555">
    <property type="term" value="P:cell wall organization"/>
    <property type="evidence" value="ECO:0007669"/>
    <property type="project" value="UniProtKB-KW"/>
</dbReference>
<evidence type="ECO:0000256" key="10">
    <source>
        <dbReference type="ARBA" id="ARBA00022984"/>
    </source>
</evidence>
<reference evidence="18" key="1">
    <citation type="journal article" date="2021" name="Microorganisms">
        <title>Acidisoma silvae sp. nov. and Acidisomacellulosilytica sp. nov., Two Acidophilic Bacteria Isolated from Decaying Wood, Hydrolyzing Cellulose and Producing Poly-3-hydroxybutyrate.</title>
        <authorList>
            <person name="Mieszkin S."/>
            <person name="Pouder E."/>
            <person name="Uroz S."/>
            <person name="Simon-Colin C."/>
            <person name="Alain K."/>
        </authorList>
    </citation>
    <scope>NUCLEOTIDE SEQUENCE</scope>
    <source>
        <strain evidence="18">HW T2.11</strain>
    </source>
</reference>
<dbReference type="SUPFAM" id="SSF53955">
    <property type="entry name" value="Lysozyme-like"/>
    <property type="match status" value="1"/>
</dbReference>
<protein>
    <submittedName>
        <fullName evidence="18">Transglycosylase domain-containing protein</fullName>
    </submittedName>
</protein>
<evidence type="ECO:0000256" key="9">
    <source>
        <dbReference type="ARBA" id="ARBA00022960"/>
    </source>
</evidence>
<feature type="domain" description="Penicillin-binding protein transpeptidase" evidence="16">
    <location>
        <begin position="335"/>
        <end position="563"/>
    </location>
</feature>
<feature type="transmembrane region" description="Helical" evidence="15">
    <location>
        <begin position="30"/>
        <end position="54"/>
    </location>
</feature>
<evidence type="ECO:0000256" key="5">
    <source>
        <dbReference type="ARBA" id="ARBA00022670"/>
    </source>
</evidence>
<dbReference type="GO" id="GO:0008658">
    <property type="term" value="F:penicillin binding"/>
    <property type="evidence" value="ECO:0007669"/>
    <property type="project" value="InterPro"/>
</dbReference>
<keyword evidence="8" id="KW-0378">Hydrolase</keyword>
<sequence length="606" mass="63951">MEAIDYEAPLDAPRRARRVKAPSPRLIIRLLKWAILIGVWGGLAIAILLLWFTWDLPKPSAGTATLRRPSLVLTDMNGRLFTHFGDLSGQPLTLKTVPAYLPEAVVAVEDRRFWDHGGLDFLGMARATVVDLLAGHVVQGGSTLTQQVAKTLFLSNARTFRRKMQELLLTLWLTHHFTPTEILEIYLNRVYLGAGAWGMDAAALTYFGVPASQLNLWQAAMLAGLPRAPSRFNPLADQSAATARTKEVLAAMVRSNYITQDQATAAAAAISFAPRAVSGDYWFSSWAAQQAGPMIPPDTDSRLATTFDPKLQAAAQAALTDILAGPGAAANAHQGAVVVMDAATGAVRAIVGGSGGGHDFFNRAVLARRQAGSSFKAFVWLAALEAGMQPNDMVLDGPIRIGNWAPQDFERRFLGPVTMTKGLALSLNTVSARLLMKAGGPLVVGAVAHRLGITDALPDNATLALGTASVGLLEMTGAYATFFNGGRRVVPHGITGLYADGHDLVSAPPPATPVISSDLAAQMRQMLGAVVAYGTGAAAAVPGYFVGGKTGTTQSSRDAWFIGGVDGTIIGVWIGNDNDSPMSQTSTGGTLPAQLFHRVALAVTGQ</sequence>
<comment type="caution">
    <text evidence="18">The sequence shown here is derived from an EMBL/GenBank/DDBJ whole genome shotgun (WGS) entry which is preliminary data.</text>
</comment>
<feature type="domain" description="Glycosyl transferase family 51" evidence="17">
    <location>
        <begin position="81"/>
        <end position="252"/>
    </location>
</feature>
<dbReference type="InterPro" id="IPR050396">
    <property type="entry name" value="Glycosyltr_51/Transpeptidase"/>
</dbReference>
<reference evidence="18" key="2">
    <citation type="submission" date="2021-01" db="EMBL/GenBank/DDBJ databases">
        <authorList>
            <person name="Mieszkin S."/>
            <person name="Pouder E."/>
            <person name="Alain K."/>
        </authorList>
    </citation>
    <scope>NUCLEOTIDE SEQUENCE</scope>
    <source>
        <strain evidence="18">HW T2.11</strain>
    </source>
</reference>
<evidence type="ECO:0000256" key="14">
    <source>
        <dbReference type="ARBA" id="ARBA00049902"/>
    </source>
</evidence>
<evidence type="ECO:0000256" key="11">
    <source>
        <dbReference type="ARBA" id="ARBA00023268"/>
    </source>
</evidence>
<dbReference type="GO" id="GO:0008360">
    <property type="term" value="P:regulation of cell shape"/>
    <property type="evidence" value="ECO:0007669"/>
    <property type="project" value="UniProtKB-KW"/>
</dbReference>
<gene>
    <name evidence="18" type="ORF">ASILVAE211_00925</name>
</gene>
<evidence type="ECO:0000313" key="18">
    <source>
        <dbReference type="EMBL" id="MCB8873726.1"/>
    </source>
</evidence>
<evidence type="ECO:0000256" key="12">
    <source>
        <dbReference type="ARBA" id="ARBA00023316"/>
    </source>
</evidence>
<keyword evidence="15" id="KW-0472">Membrane</keyword>
<evidence type="ECO:0000256" key="8">
    <source>
        <dbReference type="ARBA" id="ARBA00022801"/>
    </source>
</evidence>
<keyword evidence="7" id="KW-0808">Transferase</keyword>
<dbReference type="AlphaFoldDB" id="A0A963YNE1"/>
<dbReference type="GO" id="GO:0009002">
    <property type="term" value="F:serine-type D-Ala-D-Ala carboxypeptidase activity"/>
    <property type="evidence" value="ECO:0007669"/>
    <property type="project" value="UniProtKB-EC"/>
</dbReference>
<keyword evidence="9" id="KW-0133">Cell shape</keyword>
<dbReference type="Pfam" id="PF00912">
    <property type="entry name" value="Transgly"/>
    <property type="match status" value="1"/>
</dbReference>
<name>A0A963YNE1_9PROT</name>
<evidence type="ECO:0000256" key="4">
    <source>
        <dbReference type="ARBA" id="ARBA00022645"/>
    </source>
</evidence>
<dbReference type="EMBL" id="JAESVB010000001">
    <property type="protein sequence ID" value="MCB8873726.1"/>
    <property type="molecule type" value="Genomic_DNA"/>
</dbReference>
<evidence type="ECO:0000259" key="16">
    <source>
        <dbReference type="Pfam" id="PF00905"/>
    </source>
</evidence>
<dbReference type="Pfam" id="PF00905">
    <property type="entry name" value="Transpeptidase"/>
    <property type="match status" value="1"/>
</dbReference>
<keyword evidence="6" id="KW-0328">Glycosyltransferase</keyword>
<dbReference type="InterPro" id="IPR001460">
    <property type="entry name" value="PCN-bd_Tpept"/>
</dbReference>
<proteinExistence type="inferred from homology"/>
<evidence type="ECO:0000313" key="19">
    <source>
        <dbReference type="Proteomes" id="UP000708298"/>
    </source>
</evidence>
<dbReference type="FunFam" id="1.10.3810.10:FF:000001">
    <property type="entry name" value="Penicillin-binding protein 1A"/>
    <property type="match status" value="1"/>
</dbReference>
<dbReference type="InterPro" id="IPR036950">
    <property type="entry name" value="PBP_transglycosylase"/>
</dbReference>
<keyword evidence="10" id="KW-0573">Peptidoglycan synthesis</keyword>
<comment type="catalytic activity">
    <reaction evidence="14">
        <text>[GlcNAc-(1-&gt;4)-Mur2Ac(oyl-L-Ala-gamma-D-Glu-L-Lys-D-Ala-D-Ala)](n)-di-trans,octa-cis-undecaprenyl diphosphate + beta-D-GlcNAc-(1-&gt;4)-Mur2Ac(oyl-L-Ala-gamma-D-Glu-L-Lys-D-Ala-D-Ala)-di-trans,octa-cis-undecaprenyl diphosphate = [GlcNAc-(1-&gt;4)-Mur2Ac(oyl-L-Ala-gamma-D-Glu-L-Lys-D-Ala-D-Ala)](n+1)-di-trans,octa-cis-undecaprenyl diphosphate + di-trans,octa-cis-undecaprenyl diphosphate + H(+)</text>
        <dbReference type="Rhea" id="RHEA:23708"/>
        <dbReference type="Rhea" id="RHEA-COMP:9602"/>
        <dbReference type="Rhea" id="RHEA-COMP:9603"/>
        <dbReference type="ChEBI" id="CHEBI:15378"/>
        <dbReference type="ChEBI" id="CHEBI:58405"/>
        <dbReference type="ChEBI" id="CHEBI:60033"/>
        <dbReference type="ChEBI" id="CHEBI:78435"/>
        <dbReference type="EC" id="2.4.99.28"/>
    </reaction>
</comment>
<evidence type="ECO:0000256" key="13">
    <source>
        <dbReference type="ARBA" id="ARBA00034000"/>
    </source>
</evidence>
<organism evidence="18 19">
    <name type="scientific">Acidisoma silvae</name>
    <dbReference type="NCBI Taxonomy" id="2802396"/>
    <lineage>
        <taxon>Bacteria</taxon>
        <taxon>Pseudomonadati</taxon>
        <taxon>Pseudomonadota</taxon>
        <taxon>Alphaproteobacteria</taxon>
        <taxon>Acetobacterales</taxon>
        <taxon>Acidocellaceae</taxon>
        <taxon>Acidisoma</taxon>
    </lineage>
</organism>
<keyword evidence="15" id="KW-1133">Transmembrane helix</keyword>
<comment type="similarity">
    <text evidence="2">In the C-terminal section; belongs to the transpeptidase family.</text>
</comment>
<accession>A0A963YNE1</accession>
<comment type="pathway">
    <text evidence="1">Cell wall biogenesis; peptidoglycan biosynthesis.</text>
</comment>
<dbReference type="PANTHER" id="PTHR32282:SF33">
    <property type="entry name" value="PEPTIDOGLYCAN GLYCOSYLTRANSFERASE"/>
    <property type="match status" value="1"/>
</dbReference>
<dbReference type="Gene3D" id="1.10.3810.10">
    <property type="entry name" value="Biosynthetic peptidoglycan transglycosylase-like"/>
    <property type="match status" value="1"/>
</dbReference>
<evidence type="ECO:0000256" key="3">
    <source>
        <dbReference type="ARBA" id="ARBA00007739"/>
    </source>
</evidence>
<dbReference type="InterPro" id="IPR023346">
    <property type="entry name" value="Lysozyme-like_dom_sf"/>
</dbReference>
<dbReference type="SUPFAM" id="SSF56601">
    <property type="entry name" value="beta-lactamase/transpeptidase-like"/>
    <property type="match status" value="1"/>
</dbReference>
<keyword evidence="5" id="KW-0645">Protease</keyword>
<keyword evidence="11" id="KW-0511">Multifunctional enzyme</keyword>
<comment type="similarity">
    <text evidence="3">In the N-terminal section; belongs to the glycosyltransferase 51 family.</text>
</comment>
<comment type="catalytic activity">
    <reaction evidence="13">
        <text>Preferential cleavage: (Ac)2-L-Lys-D-Ala-|-D-Ala. Also transpeptidation of peptidyl-alanyl moieties that are N-acyl substituents of D-alanine.</text>
        <dbReference type="EC" id="3.4.16.4"/>
    </reaction>
</comment>
<dbReference type="PANTHER" id="PTHR32282">
    <property type="entry name" value="BINDING PROTEIN TRANSPEPTIDASE, PUTATIVE-RELATED"/>
    <property type="match status" value="1"/>
</dbReference>
<dbReference type="GO" id="GO:0006508">
    <property type="term" value="P:proteolysis"/>
    <property type="evidence" value="ECO:0007669"/>
    <property type="project" value="UniProtKB-KW"/>
</dbReference>
<dbReference type="GO" id="GO:0008955">
    <property type="term" value="F:peptidoglycan glycosyltransferase activity"/>
    <property type="evidence" value="ECO:0007669"/>
    <property type="project" value="UniProtKB-EC"/>
</dbReference>
<evidence type="ECO:0000256" key="7">
    <source>
        <dbReference type="ARBA" id="ARBA00022679"/>
    </source>
</evidence>
<dbReference type="Gene3D" id="3.40.710.10">
    <property type="entry name" value="DD-peptidase/beta-lactamase superfamily"/>
    <property type="match status" value="1"/>
</dbReference>